<keyword evidence="2 6" id="KW-0963">Cytoplasm</keyword>
<protein>
    <recommendedName>
        <fullName evidence="6">Exodeoxyribonuclease 7 small subunit</fullName>
        <ecNumber evidence="6">3.1.11.6</ecNumber>
    </recommendedName>
    <alternativeName>
        <fullName evidence="6">Exodeoxyribonuclease VII small subunit</fullName>
        <shortName evidence="6">Exonuclease VII small subunit</shortName>
    </alternativeName>
</protein>
<comment type="subunit">
    <text evidence="6">Heterooligomer composed of large and small subunits.</text>
</comment>
<dbReference type="AlphaFoldDB" id="A0A0A1GYJ8"/>
<dbReference type="HAMAP" id="MF_00337">
    <property type="entry name" value="Exonuc_7_S"/>
    <property type="match status" value="1"/>
</dbReference>
<accession>A0A0A1GYJ8</accession>
<evidence type="ECO:0000256" key="7">
    <source>
        <dbReference type="SAM" id="MobiDB-lite"/>
    </source>
</evidence>
<comment type="similarity">
    <text evidence="1 6">Belongs to the XseB family.</text>
</comment>
<dbReference type="Proteomes" id="UP000031620">
    <property type="component" value="Chromosome"/>
</dbReference>
<dbReference type="GO" id="GO:0005829">
    <property type="term" value="C:cytosol"/>
    <property type="evidence" value="ECO:0007669"/>
    <property type="project" value="TreeGrafter"/>
</dbReference>
<comment type="catalytic activity">
    <reaction evidence="6">
        <text>Exonucleolytic cleavage in either 5'- to 3'- or 3'- to 5'-direction to yield nucleoside 5'-phosphates.</text>
        <dbReference type="EC" id="3.1.11.6"/>
    </reaction>
</comment>
<evidence type="ECO:0000256" key="1">
    <source>
        <dbReference type="ARBA" id="ARBA00009998"/>
    </source>
</evidence>
<dbReference type="RefSeq" id="WP_041093456.1">
    <property type="nucleotide sequence ID" value="NZ_AP014680.1"/>
</dbReference>
<evidence type="ECO:0000256" key="6">
    <source>
        <dbReference type="HAMAP-Rule" id="MF_00337"/>
    </source>
</evidence>
<feature type="region of interest" description="Disordered" evidence="7">
    <location>
        <begin position="60"/>
        <end position="83"/>
    </location>
</feature>
<evidence type="ECO:0000256" key="5">
    <source>
        <dbReference type="ARBA" id="ARBA00022839"/>
    </source>
</evidence>
<dbReference type="NCBIfam" id="TIGR01280">
    <property type="entry name" value="xseB"/>
    <property type="match status" value="1"/>
</dbReference>
<dbReference type="EC" id="3.1.11.6" evidence="6"/>
<dbReference type="KEGG" id="lho:LOOC260_110170"/>
<proteinExistence type="inferred from homology"/>
<dbReference type="PANTHER" id="PTHR34137">
    <property type="entry name" value="EXODEOXYRIBONUCLEASE 7 SMALL SUBUNIT"/>
    <property type="match status" value="1"/>
</dbReference>
<reference evidence="8 9" key="1">
    <citation type="submission" date="2014-11" db="EMBL/GenBank/DDBJ databases">
        <title>Complete genome sequence and analysis of Lactobacillus hokkaidonensis LOOC260T.</title>
        <authorList>
            <person name="Tanizawa Y."/>
            <person name="Tohno M."/>
            <person name="Kaminuma E."/>
            <person name="Nakamura Y."/>
            <person name="Arita M."/>
        </authorList>
    </citation>
    <scope>NUCLEOTIDE SEQUENCE [LARGE SCALE GENOMIC DNA]</scope>
    <source>
        <strain evidence="8 9">LOOC260</strain>
    </source>
</reference>
<dbReference type="NCBIfam" id="NF002138">
    <property type="entry name" value="PRK00977.1-2"/>
    <property type="match status" value="1"/>
</dbReference>
<evidence type="ECO:0000256" key="3">
    <source>
        <dbReference type="ARBA" id="ARBA00022722"/>
    </source>
</evidence>
<dbReference type="Gene3D" id="1.10.287.1040">
    <property type="entry name" value="Exonuclease VII, small subunit"/>
    <property type="match status" value="1"/>
</dbReference>
<dbReference type="SUPFAM" id="SSF116842">
    <property type="entry name" value="XseB-like"/>
    <property type="match status" value="1"/>
</dbReference>
<dbReference type="Pfam" id="PF02609">
    <property type="entry name" value="Exonuc_VII_S"/>
    <property type="match status" value="1"/>
</dbReference>
<dbReference type="STRING" id="1291742.LOOC260_110170"/>
<evidence type="ECO:0000313" key="9">
    <source>
        <dbReference type="Proteomes" id="UP000031620"/>
    </source>
</evidence>
<comment type="subcellular location">
    <subcellularLocation>
        <location evidence="6">Cytoplasm</location>
    </subcellularLocation>
</comment>
<comment type="function">
    <text evidence="6">Bidirectionally degrades single-stranded DNA into large acid-insoluble oligonucleotides, which are then degraded further into small acid-soluble oligonucleotides.</text>
</comment>
<sequence length="83" mass="9428">MAEKMSFETQLKSLQTIVDQLEQGDIPLEEALKQFQTGVELSQKLQKTLDNAEKTLTKLMDDDGQEVLFDQPKKEEGQANNDD</sequence>
<name>A0A0A1GYJ8_9LACO</name>
<dbReference type="EMBL" id="AP014680">
    <property type="protein sequence ID" value="BAP85556.1"/>
    <property type="molecule type" value="Genomic_DNA"/>
</dbReference>
<dbReference type="GO" id="GO:0009318">
    <property type="term" value="C:exodeoxyribonuclease VII complex"/>
    <property type="evidence" value="ECO:0007669"/>
    <property type="project" value="UniProtKB-UniRule"/>
</dbReference>
<dbReference type="PANTHER" id="PTHR34137:SF1">
    <property type="entry name" value="EXODEOXYRIBONUCLEASE 7 SMALL SUBUNIT"/>
    <property type="match status" value="1"/>
</dbReference>
<keyword evidence="4 6" id="KW-0378">Hydrolase</keyword>
<evidence type="ECO:0000256" key="2">
    <source>
        <dbReference type="ARBA" id="ARBA00022490"/>
    </source>
</evidence>
<gene>
    <name evidence="6 8" type="primary">xseB</name>
    <name evidence="8" type="ORF">LOOC260_110170</name>
</gene>
<organism evidence="8 9">
    <name type="scientific">Paucilactobacillus hokkaidonensis JCM 18461</name>
    <dbReference type="NCBI Taxonomy" id="1291742"/>
    <lineage>
        <taxon>Bacteria</taxon>
        <taxon>Bacillati</taxon>
        <taxon>Bacillota</taxon>
        <taxon>Bacilli</taxon>
        <taxon>Lactobacillales</taxon>
        <taxon>Lactobacillaceae</taxon>
        <taxon>Paucilactobacillus</taxon>
    </lineage>
</organism>
<evidence type="ECO:0000256" key="4">
    <source>
        <dbReference type="ARBA" id="ARBA00022801"/>
    </source>
</evidence>
<dbReference type="HOGENOM" id="CLU_145918_3_2_9"/>
<dbReference type="InterPro" id="IPR037004">
    <property type="entry name" value="Exonuc_VII_ssu_sf"/>
</dbReference>
<dbReference type="InterPro" id="IPR003761">
    <property type="entry name" value="Exonuc_VII_S"/>
</dbReference>
<keyword evidence="5 6" id="KW-0269">Exonuclease</keyword>
<keyword evidence="3 6" id="KW-0540">Nuclease</keyword>
<evidence type="ECO:0000313" key="8">
    <source>
        <dbReference type="EMBL" id="BAP85556.1"/>
    </source>
</evidence>
<dbReference type="GO" id="GO:0008855">
    <property type="term" value="F:exodeoxyribonuclease VII activity"/>
    <property type="evidence" value="ECO:0007669"/>
    <property type="project" value="UniProtKB-UniRule"/>
</dbReference>
<dbReference type="GO" id="GO:0006308">
    <property type="term" value="P:DNA catabolic process"/>
    <property type="evidence" value="ECO:0007669"/>
    <property type="project" value="UniProtKB-UniRule"/>
</dbReference>